<dbReference type="GO" id="GO:0005993">
    <property type="term" value="P:trehalose catabolic process"/>
    <property type="evidence" value="ECO:0007669"/>
    <property type="project" value="TreeGrafter"/>
</dbReference>
<organism evidence="3 4">
    <name type="scientific">Spirosoma endophyticum</name>
    <dbReference type="NCBI Taxonomy" id="662367"/>
    <lineage>
        <taxon>Bacteria</taxon>
        <taxon>Pseudomonadati</taxon>
        <taxon>Bacteroidota</taxon>
        <taxon>Cytophagia</taxon>
        <taxon>Cytophagales</taxon>
        <taxon>Cytophagaceae</taxon>
        <taxon>Spirosoma</taxon>
    </lineage>
</organism>
<keyword evidence="1" id="KW-0378">Hydrolase</keyword>
<dbReference type="SUPFAM" id="SSF48208">
    <property type="entry name" value="Six-hairpin glycosidases"/>
    <property type="match status" value="1"/>
</dbReference>
<dbReference type="STRING" id="662367.SAMN05216167_103558"/>
<reference evidence="3 4" key="1">
    <citation type="submission" date="2016-10" db="EMBL/GenBank/DDBJ databases">
        <authorList>
            <person name="de Groot N.N."/>
        </authorList>
    </citation>
    <scope>NUCLEOTIDE SEQUENCE [LARGE SCALE GENOMIC DNA]</scope>
    <source>
        <strain evidence="3 4">DSM 26130</strain>
    </source>
</reference>
<evidence type="ECO:0000313" key="3">
    <source>
        <dbReference type="EMBL" id="SFD15841.1"/>
    </source>
</evidence>
<dbReference type="PRINTS" id="PR00744">
    <property type="entry name" value="GLHYDRLASE37"/>
</dbReference>
<dbReference type="Proteomes" id="UP000198598">
    <property type="component" value="Unassembled WGS sequence"/>
</dbReference>
<dbReference type="InterPro" id="IPR008928">
    <property type="entry name" value="6-hairpin_glycosidase_sf"/>
</dbReference>
<keyword evidence="2" id="KW-0326">Glycosidase</keyword>
<dbReference type="PANTHER" id="PTHR23403">
    <property type="entry name" value="TREHALASE"/>
    <property type="match status" value="1"/>
</dbReference>
<gene>
    <name evidence="3" type="ORF">SAMN05216167_103558</name>
</gene>
<keyword evidence="4" id="KW-1185">Reference proteome</keyword>
<name>A0A1I1Q106_9BACT</name>
<evidence type="ECO:0000256" key="2">
    <source>
        <dbReference type="ARBA" id="ARBA00023295"/>
    </source>
</evidence>
<dbReference type="InterPro" id="IPR012341">
    <property type="entry name" value="6hp_glycosidase-like_sf"/>
</dbReference>
<proteinExistence type="predicted"/>
<sequence length="516" mass="58992">MPQSPDQLFGNLFHDVQLGHIFADSKTFVDCIPKLVPGNIVALYEAEKHKPDFNLSAFVHEYFVVPEKVANDYVSDKTISTAEHINRLWDRLTRQADTPVEGSSRVPLPHQYVVPGGRFREIFYWDSYFTMLGLQPSGESTDRPGRVDLIRGMVDNFAYLIDTFGFVPNGNRTYFLSRSQPPFFALMVRLLAEIDGKETLVKYRKQLEKEYDFWMRGKHKLTDVQPVTQRVSKGGSHSALNRYWDDTPTPRPEAYRQEVELAEETEPLGVVPDVLFNHIRSACESGWDFSSRWFVDQKTMATIHTANIIPIDLQCLLYSLETALHDAALYSGDHKMAYDDYDWLIKDREKAIQQTFWNEETGLFHDYDITTNQQTSALTLAGVFPLFFKLATSGQAQRVHDRLKSDFLQAGGWVTTLNQTGQQWDWPNGWAPLQWMVYRGLMNYGFTETASEGRDRWLALNDKVFKATGKMMEKYNVVDAALTTGGGEYPNQDGFGWTNGVYLALDKDRAGVSAKE</sequence>
<evidence type="ECO:0000313" key="4">
    <source>
        <dbReference type="Proteomes" id="UP000198598"/>
    </source>
</evidence>
<dbReference type="PANTHER" id="PTHR23403:SF1">
    <property type="entry name" value="TREHALASE"/>
    <property type="match status" value="1"/>
</dbReference>
<dbReference type="Gene3D" id="1.50.10.10">
    <property type="match status" value="1"/>
</dbReference>
<dbReference type="AlphaFoldDB" id="A0A1I1Q106"/>
<evidence type="ECO:0000256" key="1">
    <source>
        <dbReference type="ARBA" id="ARBA00022801"/>
    </source>
</evidence>
<dbReference type="PROSITE" id="PS00928">
    <property type="entry name" value="TREHALASE_2"/>
    <property type="match status" value="1"/>
</dbReference>
<dbReference type="EMBL" id="FOLQ01000003">
    <property type="protein sequence ID" value="SFD15841.1"/>
    <property type="molecule type" value="Genomic_DNA"/>
</dbReference>
<protein>
    <submittedName>
        <fullName evidence="3">Alpha,alpha-trehalase</fullName>
    </submittedName>
</protein>
<dbReference type="Pfam" id="PF01204">
    <property type="entry name" value="Trehalase"/>
    <property type="match status" value="1"/>
</dbReference>
<dbReference type="InterPro" id="IPR001661">
    <property type="entry name" value="Glyco_hydro_37"/>
</dbReference>
<dbReference type="InterPro" id="IPR018232">
    <property type="entry name" value="Glyco_hydro_37_CS"/>
</dbReference>
<dbReference type="NCBIfam" id="NF009773">
    <property type="entry name" value="PRK13270.1"/>
    <property type="match status" value="1"/>
</dbReference>
<dbReference type="GO" id="GO:0004555">
    <property type="term" value="F:alpha,alpha-trehalase activity"/>
    <property type="evidence" value="ECO:0007669"/>
    <property type="project" value="InterPro"/>
</dbReference>
<accession>A0A1I1Q106</accession>
<dbReference type="OrthoDB" id="106887at2"/>